<dbReference type="Gene3D" id="3.40.50.720">
    <property type="entry name" value="NAD(P)-binding Rossmann-like Domain"/>
    <property type="match status" value="1"/>
</dbReference>
<dbReference type="KEGG" id="scoe:CP976_10810"/>
<organism evidence="3 4">
    <name type="scientific">Streptomyces coeruleorubidus</name>
    <dbReference type="NCBI Taxonomy" id="116188"/>
    <lineage>
        <taxon>Bacteria</taxon>
        <taxon>Bacillati</taxon>
        <taxon>Actinomycetota</taxon>
        <taxon>Actinomycetes</taxon>
        <taxon>Kitasatosporales</taxon>
        <taxon>Streptomycetaceae</taxon>
        <taxon>Streptomyces</taxon>
    </lineage>
</organism>
<evidence type="ECO:0000313" key="3">
    <source>
        <dbReference type="EMBL" id="QEV24595.1"/>
    </source>
</evidence>
<keyword evidence="3" id="KW-0548">Nucleotidyltransferase</keyword>
<dbReference type="EMBL" id="CP023694">
    <property type="protein sequence ID" value="QEV24595.1"/>
    <property type="molecule type" value="Genomic_DNA"/>
</dbReference>
<dbReference type="InterPro" id="IPR000594">
    <property type="entry name" value="ThiF_NAD_FAD-bd"/>
</dbReference>
<dbReference type="Pfam" id="PF00899">
    <property type="entry name" value="ThiF"/>
    <property type="match status" value="1"/>
</dbReference>
<sequence length="367" mass="39062">MTNRPVIDGPVAGGHESDRPAARAPQDTAPSALRLRFPAGVMLRAGTTLAAGDAGELLVIGERGFSVEGADRALCAWAGRLAEGMRWPAPEALTPGQEALLAAFAARDLLVPLPRTDTVDAYTKQRRWLAHTGTDPDAAQERIARHQAVVVGCGGTGAIVATHLCAMGVRRLLLVDHDAVEVTNFNRQFTYRQADLGRPKAEALRDFLLERHPEAGITAARVFVDEDTITGLVPHEPGEWTLFCCADRPVGTLAALLAGFARDRGGSVLFAAAGLDEAAVGPLLRPDDTAAHQAFAQEMEAVGAVARSALADPVMSASVAPVNTVTAAWMAGEWLNGVILERPVRSLNTRFVVDLGNSSTYEERTWR</sequence>
<dbReference type="GeneID" id="91416572"/>
<dbReference type="PANTHER" id="PTHR43267">
    <property type="entry name" value="TRNA THREONYLCARBAMOYLADENOSINE DEHYDRATASE"/>
    <property type="match status" value="1"/>
</dbReference>
<evidence type="ECO:0000313" key="4">
    <source>
        <dbReference type="Proteomes" id="UP000326598"/>
    </source>
</evidence>
<dbReference type="GO" id="GO:0008641">
    <property type="term" value="F:ubiquitin-like modifier activating enzyme activity"/>
    <property type="evidence" value="ECO:0007669"/>
    <property type="project" value="InterPro"/>
</dbReference>
<name>A0A5J6I725_STRC4</name>
<dbReference type="InterPro" id="IPR045886">
    <property type="entry name" value="ThiF/MoeB/HesA"/>
</dbReference>
<reference evidence="3 4" key="1">
    <citation type="submission" date="2017-09" db="EMBL/GenBank/DDBJ databases">
        <authorList>
            <person name="Lee N."/>
            <person name="Cho B.-K."/>
        </authorList>
    </citation>
    <scope>NUCLEOTIDE SEQUENCE [LARGE SCALE GENOMIC DNA]</scope>
    <source>
        <strain evidence="3 4">ATCC 13740</strain>
    </source>
</reference>
<evidence type="ECO:0000256" key="1">
    <source>
        <dbReference type="SAM" id="MobiDB-lite"/>
    </source>
</evidence>
<dbReference type="InterPro" id="IPR035985">
    <property type="entry name" value="Ubiquitin-activating_enz"/>
</dbReference>
<feature type="region of interest" description="Disordered" evidence="1">
    <location>
        <begin position="1"/>
        <end position="28"/>
    </location>
</feature>
<feature type="domain" description="THIF-type NAD/FAD binding fold" evidence="2">
    <location>
        <begin position="137"/>
        <end position="355"/>
    </location>
</feature>
<dbReference type="RefSeq" id="WP_150480146.1">
    <property type="nucleotide sequence ID" value="NZ_BMTB01000007.1"/>
</dbReference>
<dbReference type="GO" id="GO:0016779">
    <property type="term" value="F:nucleotidyltransferase activity"/>
    <property type="evidence" value="ECO:0007669"/>
    <property type="project" value="UniProtKB-KW"/>
</dbReference>
<dbReference type="SUPFAM" id="SSF69572">
    <property type="entry name" value="Activating enzymes of the ubiquitin-like proteins"/>
    <property type="match status" value="1"/>
</dbReference>
<dbReference type="PANTHER" id="PTHR43267:SF1">
    <property type="entry name" value="TRNA THREONYLCARBAMOYLADENOSINE DEHYDRATASE"/>
    <property type="match status" value="1"/>
</dbReference>
<dbReference type="GO" id="GO:0061503">
    <property type="term" value="F:tRNA threonylcarbamoyladenosine dehydratase"/>
    <property type="evidence" value="ECO:0007669"/>
    <property type="project" value="TreeGrafter"/>
</dbReference>
<proteinExistence type="predicted"/>
<protein>
    <submittedName>
        <fullName evidence="3">ThiF family adenylyltransferase</fullName>
    </submittedName>
</protein>
<evidence type="ECO:0000259" key="2">
    <source>
        <dbReference type="Pfam" id="PF00899"/>
    </source>
</evidence>
<dbReference type="AlphaFoldDB" id="A0A5J6I725"/>
<keyword evidence="3" id="KW-0808">Transferase</keyword>
<dbReference type="GO" id="GO:0061504">
    <property type="term" value="P:cyclic threonylcarbamoyladenosine biosynthetic process"/>
    <property type="evidence" value="ECO:0007669"/>
    <property type="project" value="TreeGrafter"/>
</dbReference>
<gene>
    <name evidence="3" type="ORF">CP976_10810</name>
</gene>
<dbReference type="Proteomes" id="UP000326598">
    <property type="component" value="Chromosome"/>
</dbReference>
<dbReference type="CDD" id="cd01483">
    <property type="entry name" value="E1_enzyme_family"/>
    <property type="match status" value="1"/>
</dbReference>
<accession>A0A5J6I725</accession>